<evidence type="ECO:0000313" key="3">
    <source>
        <dbReference type="Proteomes" id="UP000664698"/>
    </source>
</evidence>
<evidence type="ECO:0000313" key="2">
    <source>
        <dbReference type="EMBL" id="MBN7800307.1"/>
    </source>
</evidence>
<accession>A0ABS3BLY0</accession>
<keyword evidence="3" id="KW-1185">Reference proteome</keyword>
<protein>
    <submittedName>
        <fullName evidence="2">Uncharacterized protein</fullName>
    </submittedName>
</protein>
<dbReference type="RefSeq" id="WP_206568259.1">
    <property type="nucleotide sequence ID" value="NZ_JAFKCW010000001.1"/>
</dbReference>
<dbReference type="Proteomes" id="UP000664698">
    <property type="component" value="Unassembled WGS sequence"/>
</dbReference>
<keyword evidence="1" id="KW-0472">Membrane</keyword>
<dbReference type="EMBL" id="JAFKCW010000001">
    <property type="protein sequence ID" value="MBN7800307.1"/>
    <property type="molecule type" value="Genomic_DNA"/>
</dbReference>
<sequence>MKTKPKIFLGYLLPIIYLFFISSFGFAQGLMAVSDNLLSHGTAYPVTWKGMSTFPKFQFHTFQVVSGKTGWTKSKYNSKLFSRLETINTSQNGSYVIASQAGDSAVVNFTRNFDYQGLEARGFVIEGPHGNWTIGSEQEVLDTDDNYVALIETSPTESVWRLVVTQKNGAENDADFYGWMTDGNRRIDIKAVYNYQKPGKKSMVDLMMGGDAWHKGFELFENAKSIGAVQLGPNKKQLVIWLSDEIDSFTEFLVAAATVGLLNDYMKMAE</sequence>
<reference evidence="2 3" key="1">
    <citation type="submission" date="2021-03" db="EMBL/GenBank/DDBJ databases">
        <title>novel species isolated from a fishpond in China.</title>
        <authorList>
            <person name="Lu H."/>
            <person name="Cai Z."/>
        </authorList>
    </citation>
    <scope>NUCLEOTIDE SEQUENCE [LARGE SCALE GENOMIC DNA]</scope>
    <source>
        <strain evidence="2 3">JCM 31546</strain>
    </source>
</reference>
<keyword evidence="1" id="KW-0812">Transmembrane</keyword>
<evidence type="ECO:0000256" key="1">
    <source>
        <dbReference type="SAM" id="Phobius"/>
    </source>
</evidence>
<organism evidence="2 3">
    <name type="scientific">Algoriphagus aestuariicola</name>
    <dbReference type="NCBI Taxonomy" id="1852016"/>
    <lineage>
        <taxon>Bacteria</taxon>
        <taxon>Pseudomonadati</taxon>
        <taxon>Bacteroidota</taxon>
        <taxon>Cytophagia</taxon>
        <taxon>Cytophagales</taxon>
        <taxon>Cyclobacteriaceae</taxon>
        <taxon>Algoriphagus</taxon>
    </lineage>
</organism>
<keyword evidence="1" id="KW-1133">Transmembrane helix</keyword>
<proteinExistence type="predicted"/>
<feature type="transmembrane region" description="Helical" evidence="1">
    <location>
        <begin position="7"/>
        <end position="27"/>
    </location>
</feature>
<gene>
    <name evidence="2" type="ORF">J0A67_05510</name>
</gene>
<name>A0ABS3BLY0_9BACT</name>
<comment type="caution">
    <text evidence="2">The sequence shown here is derived from an EMBL/GenBank/DDBJ whole genome shotgun (WGS) entry which is preliminary data.</text>
</comment>